<keyword evidence="2" id="KW-1185">Reference proteome</keyword>
<proteinExistence type="predicted"/>
<feature type="non-terminal residue" evidence="1">
    <location>
        <position position="55"/>
    </location>
</feature>
<accession>A0ACB9XQD8</accession>
<comment type="caution">
    <text evidence="1">The sequence shown here is derived from an EMBL/GenBank/DDBJ whole genome shotgun (WGS) entry which is preliminary data.</text>
</comment>
<protein>
    <submittedName>
        <fullName evidence="1">Uncharacterized protein</fullName>
    </submittedName>
</protein>
<sequence>LPALPPAPHPSGGHHVGVCVCMVVVTGRERVRRWECVHVCTDTLVCEGGLQAQGW</sequence>
<dbReference type="EMBL" id="CM043788">
    <property type="protein sequence ID" value="KAI4828890.1"/>
    <property type="molecule type" value="Genomic_DNA"/>
</dbReference>
<evidence type="ECO:0000313" key="2">
    <source>
        <dbReference type="Proteomes" id="UP001057452"/>
    </source>
</evidence>
<evidence type="ECO:0000313" key="1">
    <source>
        <dbReference type="EMBL" id="KAI4828890.1"/>
    </source>
</evidence>
<reference evidence="1" key="1">
    <citation type="submission" date="2022-05" db="EMBL/GenBank/DDBJ databases">
        <title>Chromosome-level genome of Chaenocephalus aceratus.</title>
        <authorList>
            <person name="Park H."/>
        </authorList>
    </citation>
    <scope>NUCLEOTIDE SEQUENCE</scope>
    <source>
        <strain evidence="1">KU_202001</strain>
    </source>
</reference>
<organism evidence="1 2">
    <name type="scientific">Chaenocephalus aceratus</name>
    <name type="common">Blackfin icefish</name>
    <name type="synonym">Chaenichthys aceratus</name>
    <dbReference type="NCBI Taxonomy" id="36190"/>
    <lineage>
        <taxon>Eukaryota</taxon>
        <taxon>Metazoa</taxon>
        <taxon>Chordata</taxon>
        <taxon>Craniata</taxon>
        <taxon>Vertebrata</taxon>
        <taxon>Euteleostomi</taxon>
        <taxon>Actinopterygii</taxon>
        <taxon>Neopterygii</taxon>
        <taxon>Teleostei</taxon>
        <taxon>Neoteleostei</taxon>
        <taxon>Acanthomorphata</taxon>
        <taxon>Eupercaria</taxon>
        <taxon>Perciformes</taxon>
        <taxon>Notothenioidei</taxon>
        <taxon>Channichthyidae</taxon>
        <taxon>Chaenocephalus</taxon>
    </lineage>
</organism>
<dbReference type="Proteomes" id="UP001057452">
    <property type="component" value="Chromosome 4"/>
</dbReference>
<gene>
    <name evidence="1" type="ORF">KUCAC02_022961</name>
</gene>
<feature type="non-terminal residue" evidence="1">
    <location>
        <position position="1"/>
    </location>
</feature>
<name>A0ACB9XQD8_CHAAC</name>